<feature type="compositionally biased region" description="Low complexity" evidence="1">
    <location>
        <begin position="217"/>
        <end position="232"/>
    </location>
</feature>
<keyword evidence="3" id="KW-1185">Reference proteome</keyword>
<name>A0A4Z2H343_9TELE</name>
<dbReference type="EMBL" id="SRLO01000338">
    <property type="protein sequence ID" value="TNN60226.1"/>
    <property type="molecule type" value="Genomic_DNA"/>
</dbReference>
<feature type="compositionally biased region" description="Basic and acidic residues" evidence="1">
    <location>
        <begin position="27"/>
        <end position="36"/>
    </location>
</feature>
<evidence type="ECO:0000313" key="2">
    <source>
        <dbReference type="EMBL" id="TNN60226.1"/>
    </source>
</evidence>
<proteinExistence type="predicted"/>
<dbReference type="Proteomes" id="UP000314294">
    <property type="component" value="Unassembled WGS sequence"/>
</dbReference>
<accession>A0A4Z2H343</accession>
<feature type="region of interest" description="Disordered" evidence="1">
    <location>
        <begin position="14"/>
        <end position="49"/>
    </location>
</feature>
<feature type="compositionally biased region" description="Polar residues" evidence="1">
    <location>
        <begin position="201"/>
        <end position="216"/>
    </location>
</feature>
<protein>
    <submittedName>
        <fullName evidence="2">Uncharacterized protein</fullName>
    </submittedName>
</protein>
<reference evidence="2 3" key="1">
    <citation type="submission" date="2019-03" db="EMBL/GenBank/DDBJ databases">
        <title>First draft genome of Liparis tanakae, snailfish: a comprehensive survey of snailfish specific genes.</title>
        <authorList>
            <person name="Kim W."/>
            <person name="Song I."/>
            <person name="Jeong J.-H."/>
            <person name="Kim D."/>
            <person name="Kim S."/>
            <person name="Ryu S."/>
            <person name="Song J.Y."/>
            <person name="Lee S.K."/>
        </authorList>
    </citation>
    <scope>NUCLEOTIDE SEQUENCE [LARGE SCALE GENOMIC DNA]</scope>
    <source>
        <tissue evidence="2">Muscle</tissue>
    </source>
</reference>
<organism evidence="2 3">
    <name type="scientific">Liparis tanakae</name>
    <name type="common">Tanaka's snailfish</name>
    <dbReference type="NCBI Taxonomy" id="230148"/>
    <lineage>
        <taxon>Eukaryota</taxon>
        <taxon>Metazoa</taxon>
        <taxon>Chordata</taxon>
        <taxon>Craniata</taxon>
        <taxon>Vertebrata</taxon>
        <taxon>Euteleostomi</taxon>
        <taxon>Actinopterygii</taxon>
        <taxon>Neopterygii</taxon>
        <taxon>Teleostei</taxon>
        <taxon>Neoteleostei</taxon>
        <taxon>Acanthomorphata</taxon>
        <taxon>Eupercaria</taxon>
        <taxon>Perciformes</taxon>
        <taxon>Cottioidei</taxon>
        <taxon>Cottales</taxon>
        <taxon>Liparidae</taxon>
        <taxon>Liparis</taxon>
    </lineage>
</organism>
<gene>
    <name evidence="2" type="ORF">EYF80_029561</name>
</gene>
<comment type="caution">
    <text evidence="2">The sequence shown here is derived from an EMBL/GenBank/DDBJ whole genome shotgun (WGS) entry which is preliminary data.</text>
</comment>
<evidence type="ECO:0000313" key="3">
    <source>
        <dbReference type="Proteomes" id="UP000314294"/>
    </source>
</evidence>
<dbReference type="AlphaFoldDB" id="A0A4Z2H343"/>
<feature type="region of interest" description="Disordered" evidence="1">
    <location>
        <begin position="182"/>
        <end position="232"/>
    </location>
</feature>
<feature type="region of interest" description="Disordered" evidence="1">
    <location>
        <begin position="100"/>
        <end position="153"/>
    </location>
</feature>
<feature type="compositionally biased region" description="Basic and acidic residues" evidence="1">
    <location>
        <begin position="116"/>
        <end position="131"/>
    </location>
</feature>
<evidence type="ECO:0000256" key="1">
    <source>
        <dbReference type="SAM" id="MobiDB-lite"/>
    </source>
</evidence>
<feature type="compositionally biased region" description="Polar residues" evidence="1">
    <location>
        <begin position="14"/>
        <end position="26"/>
    </location>
</feature>
<sequence>MPPSWVYWPTVVSSRNRGTAQVTTNTSRKDPSDNQKHQKHIPVSATRPAPLAPPLPSLVRRCWPDVRWQRFMFPAASHTSSSARAEQQLDVLSSAGGGGLWNKVRTPSPRCSWRAARPERPRSDTTRETLQRDSPQTRGHADGARVAAQDGGDISTVVIGGQAEESGRAVVQDVEGHRRAVTRHQAGDGHHLKRRRRINDETSAQQLTVDLSRTQNGPTGTESTRPTSSSTE</sequence>